<dbReference type="KEGG" id="aup:AsAng_0019950"/>
<sequence>MDPLDNPNFNASPPPKDRLRDQLKVIVLPLVGLIGAFLMPIVIALILFLVTIFLF</sequence>
<dbReference type="EMBL" id="AP026867">
    <property type="protein sequence ID" value="BDS11283.1"/>
    <property type="molecule type" value="Genomic_DNA"/>
</dbReference>
<keyword evidence="1" id="KW-1133">Transmembrane helix</keyword>
<dbReference type="Proteomes" id="UP001060919">
    <property type="component" value="Chromosome"/>
</dbReference>
<organism evidence="2 3">
    <name type="scientific">Aureispira anguillae</name>
    <dbReference type="NCBI Taxonomy" id="2864201"/>
    <lineage>
        <taxon>Bacteria</taxon>
        <taxon>Pseudomonadati</taxon>
        <taxon>Bacteroidota</taxon>
        <taxon>Saprospiria</taxon>
        <taxon>Saprospirales</taxon>
        <taxon>Saprospiraceae</taxon>
        <taxon>Aureispira</taxon>
    </lineage>
</organism>
<keyword evidence="1" id="KW-0472">Membrane</keyword>
<keyword evidence="3" id="KW-1185">Reference proteome</keyword>
<dbReference type="RefSeq" id="WP_264792481.1">
    <property type="nucleotide sequence ID" value="NZ_AP026867.1"/>
</dbReference>
<protein>
    <submittedName>
        <fullName evidence="2">Uncharacterized protein</fullName>
    </submittedName>
</protein>
<gene>
    <name evidence="2" type="ORF">AsAng_0019950</name>
</gene>
<evidence type="ECO:0000313" key="3">
    <source>
        <dbReference type="Proteomes" id="UP001060919"/>
    </source>
</evidence>
<dbReference type="AlphaFoldDB" id="A0A915YE00"/>
<accession>A0A915YE00</accession>
<reference evidence="2" key="1">
    <citation type="submission" date="2022-09" db="EMBL/GenBank/DDBJ databases">
        <title>Aureispira anguillicida sp. nov., isolated from Leptocephalus of Japanese eel Anguilla japonica.</title>
        <authorList>
            <person name="Yuasa K."/>
            <person name="Mekata T."/>
            <person name="Ikunari K."/>
        </authorList>
    </citation>
    <scope>NUCLEOTIDE SEQUENCE</scope>
    <source>
        <strain evidence="2">EL160426</strain>
    </source>
</reference>
<keyword evidence="1" id="KW-0812">Transmembrane</keyword>
<evidence type="ECO:0000256" key="1">
    <source>
        <dbReference type="SAM" id="Phobius"/>
    </source>
</evidence>
<feature type="transmembrane region" description="Helical" evidence="1">
    <location>
        <begin position="25"/>
        <end position="54"/>
    </location>
</feature>
<evidence type="ECO:0000313" key="2">
    <source>
        <dbReference type="EMBL" id="BDS11283.1"/>
    </source>
</evidence>
<proteinExistence type="predicted"/>
<name>A0A915YE00_9BACT</name>